<evidence type="ECO:0000313" key="1">
    <source>
        <dbReference type="EMBL" id="SCF25705.1"/>
    </source>
</evidence>
<dbReference type="InParanoid" id="A0A1C4YYA4"/>
<gene>
    <name evidence="1" type="ORF">GA0070618_4542</name>
</gene>
<dbReference type="InterPro" id="IPR011989">
    <property type="entry name" value="ARM-like"/>
</dbReference>
<evidence type="ECO:0000313" key="2">
    <source>
        <dbReference type="Proteomes" id="UP000198253"/>
    </source>
</evidence>
<protein>
    <recommendedName>
        <fullName evidence="3">HEAT repeat protein</fullName>
    </recommendedName>
</protein>
<organism evidence="1 2">
    <name type="scientific">Micromonospora echinospora</name>
    <name type="common">Micromonospora purpurea</name>
    <dbReference type="NCBI Taxonomy" id="1877"/>
    <lineage>
        <taxon>Bacteria</taxon>
        <taxon>Bacillati</taxon>
        <taxon>Actinomycetota</taxon>
        <taxon>Actinomycetes</taxon>
        <taxon>Micromonosporales</taxon>
        <taxon>Micromonosporaceae</taxon>
        <taxon>Micromonospora</taxon>
    </lineage>
</organism>
<name>A0A1C4YYA4_MICEC</name>
<proteinExistence type="predicted"/>
<reference evidence="2" key="1">
    <citation type="submission" date="2016-06" db="EMBL/GenBank/DDBJ databases">
        <authorList>
            <person name="Varghese N."/>
            <person name="Submissions Spin"/>
        </authorList>
    </citation>
    <scope>NUCLEOTIDE SEQUENCE [LARGE SCALE GENOMIC DNA]</scope>
    <source>
        <strain evidence="2">DSM 43816</strain>
    </source>
</reference>
<keyword evidence="2" id="KW-1185">Reference proteome</keyword>
<dbReference type="Proteomes" id="UP000198253">
    <property type="component" value="Chromosome I"/>
</dbReference>
<dbReference type="AlphaFoldDB" id="A0A1C4YYA4"/>
<evidence type="ECO:0008006" key="3">
    <source>
        <dbReference type="Google" id="ProtNLM"/>
    </source>
</evidence>
<accession>A0A1C4YYA4</accession>
<dbReference type="EMBL" id="LT607413">
    <property type="protein sequence ID" value="SCF25705.1"/>
    <property type="molecule type" value="Genomic_DNA"/>
</dbReference>
<dbReference type="Gene3D" id="1.25.10.10">
    <property type="entry name" value="Leucine-rich Repeat Variant"/>
    <property type="match status" value="1"/>
</dbReference>
<sequence length="502" mass="53261">MLFGSSDPVARTALAEALWPPLLQFGDRGNQWAETVGRMRRDELPAVRFLGACSALLSADPPDWPMLDAAVRADLVPAAEALGGVGGRISWRAGERWAIALRRRDREQDAYATVAQLVRAGEGELARQAGLGIAGEAMWTWRAAPARLAPVLSAVLAEPASAVCTSAVGVVCASLTATRLVADQLAEMVVESRVSATVATALGCVGDARAVPELLRLLRGGQPHPRLGEALAAVALAVSDPTSLVATAQHVLAEHQGSCHQGQDWHSSPALVAVRCLSALGPDAAVAVPDLTAVLAEAMERGALAEGRLVVSALEEIGAAAAPAVPLLRQFAVSNDAAADLAVRALLRITGNRRIADDHLDSRPEELRRCRIAPDLFDWLVQHGGLTDRQVRQLNHLFTPPGLMQARVAIAYWRQHGPPAVPALLGTLPQYLDDEAYARPAMEALAAMGPHAQPVIPALDRLIASRHRTAVYLGDFDAEMRADEQHLQLALTTRAQIIASLS</sequence>